<dbReference type="RefSeq" id="WP_344681190.1">
    <property type="nucleotide sequence ID" value="NZ_BAAAUX010000014.1"/>
</dbReference>
<gene>
    <name evidence="2" type="ORF">GCM10010470_36490</name>
</gene>
<keyword evidence="3" id="KW-1185">Reference proteome</keyword>
<dbReference type="Proteomes" id="UP001500979">
    <property type="component" value="Unassembled WGS sequence"/>
</dbReference>
<keyword evidence="1" id="KW-0175">Coiled coil</keyword>
<evidence type="ECO:0000313" key="2">
    <source>
        <dbReference type="EMBL" id="GAA2798011.1"/>
    </source>
</evidence>
<comment type="caution">
    <text evidence="2">The sequence shown here is derived from an EMBL/GenBank/DDBJ whole genome shotgun (WGS) entry which is preliminary data.</text>
</comment>
<dbReference type="InterPro" id="IPR026337">
    <property type="entry name" value="AKG_HExxH"/>
</dbReference>
<name>A0ABN3VEU8_9PSEU</name>
<feature type="coiled-coil region" evidence="1">
    <location>
        <begin position="281"/>
        <end position="308"/>
    </location>
</feature>
<evidence type="ECO:0000313" key="3">
    <source>
        <dbReference type="Proteomes" id="UP001500979"/>
    </source>
</evidence>
<protein>
    <recommendedName>
        <fullName evidence="4">HEXXH motif domain-containing protein</fullName>
    </recommendedName>
</protein>
<reference evidence="2 3" key="1">
    <citation type="journal article" date="2019" name="Int. J. Syst. Evol. Microbiol.">
        <title>The Global Catalogue of Microorganisms (GCM) 10K type strain sequencing project: providing services to taxonomists for standard genome sequencing and annotation.</title>
        <authorList>
            <consortium name="The Broad Institute Genomics Platform"/>
            <consortium name="The Broad Institute Genome Sequencing Center for Infectious Disease"/>
            <person name="Wu L."/>
            <person name="Ma J."/>
        </authorList>
    </citation>
    <scope>NUCLEOTIDE SEQUENCE [LARGE SCALE GENOMIC DNA]</scope>
    <source>
        <strain evidence="2 3">JCM 9383</strain>
    </source>
</reference>
<sequence length="334" mass="36006">MRIEPDAGEAARESAAVQDVIRGVLGIPPSGDGTSRDEESLRLLDLRYPGSCAWAYQVQTARRSGHAPGQDDQLATLIALSEESAERASKSACAAWQVDLAPSEPHLRDSLARALKQTPPKADGSPTTAQAIDWGASERAVLCATACLLAEFWPEVLAELAAVVRQVVLMDSNRIAGFTDFTSHGAVFLNRRRFADGEGGLPAAVHCAEALVHEGTHNRCNGANAVRPFLVADAAETLSETPLRSDPRPLAGLFQQLVVLERCCELYERLLADEDTFPAKRETLRVRLDQLIGQADQARNLLHRHREALSDHGCLVLDEAGARAALRVNDGVSA</sequence>
<evidence type="ECO:0008006" key="4">
    <source>
        <dbReference type="Google" id="ProtNLM"/>
    </source>
</evidence>
<dbReference type="NCBIfam" id="TIGR04267">
    <property type="entry name" value="mod_HExxH"/>
    <property type="match status" value="1"/>
</dbReference>
<accession>A0ABN3VEU8</accession>
<organism evidence="2 3">
    <name type="scientific">Saccharopolyspora taberi</name>
    <dbReference type="NCBI Taxonomy" id="60895"/>
    <lineage>
        <taxon>Bacteria</taxon>
        <taxon>Bacillati</taxon>
        <taxon>Actinomycetota</taxon>
        <taxon>Actinomycetes</taxon>
        <taxon>Pseudonocardiales</taxon>
        <taxon>Pseudonocardiaceae</taxon>
        <taxon>Saccharopolyspora</taxon>
    </lineage>
</organism>
<proteinExistence type="predicted"/>
<dbReference type="EMBL" id="BAAAUX010000014">
    <property type="protein sequence ID" value="GAA2798011.1"/>
    <property type="molecule type" value="Genomic_DNA"/>
</dbReference>
<evidence type="ECO:0000256" key="1">
    <source>
        <dbReference type="SAM" id="Coils"/>
    </source>
</evidence>